<dbReference type="Proteomes" id="UP000887013">
    <property type="component" value="Unassembled WGS sequence"/>
</dbReference>
<proteinExistence type="predicted"/>
<protein>
    <submittedName>
        <fullName evidence="2">Uncharacterized protein</fullName>
    </submittedName>
</protein>
<reference evidence="2" key="1">
    <citation type="submission" date="2020-08" db="EMBL/GenBank/DDBJ databases">
        <title>Multicomponent nature underlies the extraordinary mechanical properties of spider dragline silk.</title>
        <authorList>
            <person name="Kono N."/>
            <person name="Nakamura H."/>
            <person name="Mori M."/>
            <person name="Yoshida Y."/>
            <person name="Ohtoshi R."/>
            <person name="Malay A.D."/>
            <person name="Moran D.A.P."/>
            <person name="Tomita M."/>
            <person name="Numata K."/>
            <person name="Arakawa K."/>
        </authorList>
    </citation>
    <scope>NUCLEOTIDE SEQUENCE</scope>
</reference>
<evidence type="ECO:0000313" key="3">
    <source>
        <dbReference type="Proteomes" id="UP000887013"/>
    </source>
</evidence>
<sequence>MKSVDLLLGLHSIAHSAPRQSMPAGLRPQLRGVCRSRFRPPAPSGHVDCFARQPWPDVHGMPLGGGLSLTRPPRRDRPKNRGRGNLNFAIRMSK</sequence>
<accession>A0A8X6Q929</accession>
<evidence type="ECO:0000256" key="1">
    <source>
        <dbReference type="SAM" id="MobiDB-lite"/>
    </source>
</evidence>
<organism evidence="2 3">
    <name type="scientific">Nephila pilipes</name>
    <name type="common">Giant wood spider</name>
    <name type="synonym">Nephila maculata</name>
    <dbReference type="NCBI Taxonomy" id="299642"/>
    <lineage>
        <taxon>Eukaryota</taxon>
        <taxon>Metazoa</taxon>
        <taxon>Ecdysozoa</taxon>
        <taxon>Arthropoda</taxon>
        <taxon>Chelicerata</taxon>
        <taxon>Arachnida</taxon>
        <taxon>Araneae</taxon>
        <taxon>Araneomorphae</taxon>
        <taxon>Entelegynae</taxon>
        <taxon>Araneoidea</taxon>
        <taxon>Nephilidae</taxon>
        <taxon>Nephila</taxon>
    </lineage>
</organism>
<comment type="caution">
    <text evidence="2">The sequence shown here is derived from an EMBL/GenBank/DDBJ whole genome shotgun (WGS) entry which is preliminary data.</text>
</comment>
<dbReference type="AlphaFoldDB" id="A0A8X6Q929"/>
<feature type="compositionally biased region" description="Basic residues" evidence="1">
    <location>
        <begin position="72"/>
        <end position="82"/>
    </location>
</feature>
<name>A0A8X6Q929_NEPPI</name>
<feature type="region of interest" description="Disordered" evidence="1">
    <location>
        <begin position="61"/>
        <end position="94"/>
    </location>
</feature>
<dbReference type="EMBL" id="BMAW01029693">
    <property type="protein sequence ID" value="GFU13242.1"/>
    <property type="molecule type" value="Genomic_DNA"/>
</dbReference>
<gene>
    <name evidence="2" type="ORF">NPIL_510351</name>
</gene>
<keyword evidence="3" id="KW-1185">Reference proteome</keyword>
<evidence type="ECO:0000313" key="2">
    <source>
        <dbReference type="EMBL" id="GFU13242.1"/>
    </source>
</evidence>